<gene>
    <name evidence="2" type="ORF">K5I29_02940</name>
</gene>
<evidence type="ECO:0000256" key="1">
    <source>
        <dbReference type="SAM" id="SignalP"/>
    </source>
</evidence>
<keyword evidence="1" id="KW-0732">Signal</keyword>
<sequence length="108" mass="12762">MNLLKKILSALFLVGTSITFAQTQYMYSKDLGMQDMATYQKNKDAYLQKIQKQYNNTNIKLDERTNLLRQTKDSIISTYLWALDFRSGNITNQNQEEANKKRKRNWNV</sequence>
<keyword evidence="3" id="KW-1185">Reference proteome</keyword>
<feature type="signal peptide" evidence="1">
    <location>
        <begin position="1"/>
        <end position="21"/>
    </location>
</feature>
<name>A0ABY6M3D3_9FLAO</name>
<accession>A0ABY6M3D3</accession>
<organism evidence="2 3">
    <name type="scientific">Flavobacterium agricola</name>
    <dbReference type="NCBI Taxonomy" id="2870839"/>
    <lineage>
        <taxon>Bacteria</taxon>
        <taxon>Pseudomonadati</taxon>
        <taxon>Bacteroidota</taxon>
        <taxon>Flavobacteriia</taxon>
        <taxon>Flavobacteriales</taxon>
        <taxon>Flavobacteriaceae</taxon>
        <taxon>Flavobacterium</taxon>
    </lineage>
</organism>
<proteinExistence type="predicted"/>
<dbReference type="RefSeq" id="WP_264434363.1">
    <property type="nucleotide sequence ID" value="NZ_CP081495.1"/>
</dbReference>
<dbReference type="Proteomes" id="UP001163328">
    <property type="component" value="Chromosome"/>
</dbReference>
<evidence type="ECO:0000313" key="3">
    <source>
        <dbReference type="Proteomes" id="UP001163328"/>
    </source>
</evidence>
<feature type="chain" id="PRO_5047273169" evidence="1">
    <location>
        <begin position="22"/>
        <end position="108"/>
    </location>
</feature>
<reference evidence="2" key="1">
    <citation type="submission" date="2021-08" db="EMBL/GenBank/DDBJ databases">
        <title>Flavobacterium sp. strain CC-SYL302.</title>
        <authorList>
            <person name="Lin S.-Y."/>
            <person name="Lee T.-H."/>
            <person name="Young C.-C."/>
        </authorList>
    </citation>
    <scope>NUCLEOTIDE SEQUENCE</scope>
    <source>
        <strain evidence="2">CC-SYL302</strain>
    </source>
</reference>
<protein>
    <submittedName>
        <fullName evidence="2">Uncharacterized protein</fullName>
    </submittedName>
</protein>
<dbReference type="EMBL" id="CP081495">
    <property type="protein sequence ID" value="UYW01888.1"/>
    <property type="molecule type" value="Genomic_DNA"/>
</dbReference>
<evidence type="ECO:0000313" key="2">
    <source>
        <dbReference type="EMBL" id="UYW01888.1"/>
    </source>
</evidence>